<dbReference type="Gene3D" id="3.40.80.10">
    <property type="entry name" value="Peptidoglycan recognition protein-like"/>
    <property type="match status" value="1"/>
</dbReference>
<dbReference type="GO" id="GO:0008745">
    <property type="term" value="F:N-acetylmuramoyl-L-alanine amidase activity"/>
    <property type="evidence" value="ECO:0007669"/>
    <property type="project" value="UniProtKB-EC"/>
</dbReference>
<sequence>MALRRIRPTLFRIPGTGPTSDGTVSLGRSTSTTGGHVHRNRTKLLAASGLLAVLAGTGGVPAGAVDREPARAEVAPALQTVDLAVGSSRPPAGRGYGWLLPMIKPFSLIGVTWENPRETVDGVVQVRTRAAGSGRWTGWQTLETDGRAPGDSRGASDPLWVGASDGVEARMTGGRPPAGLRVDLINPDAPTPILESAATGRRAVTGRQAPKAKIALPARPVPRMVTRAGWRANEAIVKGTPEYTGPTQVFFVHHTATGNGYSCSQSASIVRGIQAYQVRSRGWDDIGYNFLVDKCGTVFEGRGGGVGRTVLGAHTMGFNADASSIAVIGNYGGVRVTPRVRTVIAAVAAYKLGAYGNAPNGRVVLTSGGGNRYALGRKATLWRIAGHRDAGLTACPGNALYAQLPNIRAVAGGAPAGLHVLRIGGTALAARRYFTRGLIQPAWTTTTPTVLINRFEVWVDGVLRVATPNSRRSSVPFRLTPGSHDVTVRALHLSGRSSSVSSRVIVDPDAPVFAAKPALALRPGTVSSRAVPLRMRWDVRDAVSMGSVTLTGPLTINLGNTARSRDVAAPPNRATQFTVRAVDRAGNANSASVTRAPWVVSEVSARRTGSWRALRNGGYLGGTAVGGSVRGASASWTFSGTSAALVFSKGPRAGRVGVFVDGRPQGMVDLRSASSAPRQVAWSRSWPDSGSHTVRVVVEGTRGRPGVALDGLVYLK</sequence>
<evidence type="ECO:0000313" key="4">
    <source>
        <dbReference type="EMBL" id="MBU2662775.1"/>
    </source>
</evidence>
<dbReference type="CDD" id="cd06583">
    <property type="entry name" value="PGRP"/>
    <property type="match status" value="1"/>
</dbReference>
<dbReference type="InterPro" id="IPR002502">
    <property type="entry name" value="Amidase_domain"/>
</dbReference>
<dbReference type="EMBL" id="JAHKKG010000001">
    <property type="protein sequence ID" value="MBU2662775.1"/>
    <property type="molecule type" value="Genomic_DNA"/>
</dbReference>
<feature type="compositionally biased region" description="Polar residues" evidence="2">
    <location>
        <begin position="17"/>
        <end position="34"/>
    </location>
</feature>
<feature type="domain" description="Peptidoglycan recognition protein family" evidence="3">
    <location>
        <begin position="222"/>
        <end position="370"/>
    </location>
</feature>
<accession>A0ABS5YLE5</accession>
<protein>
    <submittedName>
        <fullName evidence="4">N-acetylmuramoyl-L-alanine amidase</fullName>
        <ecNumber evidence="4">3.5.1.28</ecNumber>
    </submittedName>
</protein>
<gene>
    <name evidence="4" type="ORF">KOI35_04570</name>
</gene>
<dbReference type="SUPFAM" id="SSF55846">
    <property type="entry name" value="N-acetylmuramoyl-L-alanine amidase-like"/>
    <property type="match status" value="1"/>
</dbReference>
<evidence type="ECO:0000256" key="2">
    <source>
        <dbReference type="SAM" id="MobiDB-lite"/>
    </source>
</evidence>
<dbReference type="InterPro" id="IPR006619">
    <property type="entry name" value="PGRP_domain_met/bac"/>
</dbReference>
<dbReference type="Gene3D" id="2.60.120.260">
    <property type="entry name" value="Galactose-binding domain-like"/>
    <property type="match status" value="1"/>
</dbReference>
<dbReference type="Proteomes" id="UP001519654">
    <property type="component" value="Unassembled WGS sequence"/>
</dbReference>
<keyword evidence="5" id="KW-1185">Reference proteome</keyword>
<evidence type="ECO:0000313" key="5">
    <source>
        <dbReference type="Proteomes" id="UP001519654"/>
    </source>
</evidence>
<reference evidence="4 5" key="1">
    <citation type="submission" date="2021-06" db="EMBL/GenBank/DDBJ databases">
        <title>Actinoplanes lichenicola sp. nov., and Actinoplanes ovalisporus sp. nov., isolated from lichen in Thailand.</title>
        <authorList>
            <person name="Saeng-In P."/>
            <person name="Kanchanasin P."/>
            <person name="Yuki M."/>
            <person name="Kudo T."/>
            <person name="Ohkuma M."/>
            <person name="Phongsopitanun W."/>
            <person name="Tanasupawat S."/>
        </authorList>
    </citation>
    <scope>NUCLEOTIDE SEQUENCE [LARGE SCALE GENOMIC DNA]</scope>
    <source>
        <strain evidence="4 5">NBRC 110975</strain>
    </source>
</reference>
<comment type="similarity">
    <text evidence="1">Belongs to the N-acetylmuramoyl-L-alanine amidase 2 family.</text>
</comment>
<dbReference type="InterPro" id="IPR036505">
    <property type="entry name" value="Amidase/PGRP_sf"/>
</dbReference>
<evidence type="ECO:0000256" key="1">
    <source>
        <dbReference type="ARBA" id="ARBA00007553"/>
    </source>
</evidence>
<dbReference type="Pfam" id="PF01510">
    <property type="entry name" value="Amidase_2"/>
    <property type="match status" value="1"/>
</dbReference>
<comment type="caution">
    <text evidence="4">The sequence shown here is derived from an EMBL/GenBank/DDBJ whole genome shotgun (WGS) entry which is preliminary data.</text>
</comment>
<name>A0ABS5YLE5_9ACTN</name>
<feature type="region of interest" description="Disordered" evidence="2">
    <location>
        <begin position="11"/>
        <end position="36"/>
    </location>
</feature>
<keyword evidence="4" id="KW-0378">Hydrolase</keyword>
<dbReference type="PANTHER" id="PTHR11022">
    <property type="entry name" value="PEPTIDOGLYCAN RECOGNITION PROTEIN"/>
    <property type="match status" value="1"/>
</dbReference>
<dbReference type="EC" id="3.5.1.28" evidence="4"/>
<feature type="region of interest" description="Disordered" evidence="2">
    <location>
        <begin position="140"/>
        <end position="159"/>
    </location>
</feature>
<dbReference type="InterPro" id="IPR015510">
    <property type="entry name" value="PGRP"/>
</dbReference>
<proteinExistence type="inferred from homology"/>
<dbReference type="PANTHER" id="PTHR11022:SF41">
    <property type="entry name" value="PEPTIDOGLYCAN-RECOGNITION PROTEIN LC-RELATED"/>
    <property type="match status" value="1"/>
</dbReference>
<evidence type="ECO:0000259" key="3">
    <source>
        <dbReference type="SMART" id="SM00701"/>
    </source>
</evidence>
<dbReference type="SMART" id="SM00701">
    <property type="entry name" value="PGRP"/>
    <property type="match status" value="1"/>
</dbReference>
<organism evidence="4 5">
    <name type="scientific">Paractinoplanes bogorensis</name>
    <dbReference type="NCBI Taxonomy" id="1610840"/>
    <lineage>
        <taxon>Bacteria</taxon>
        <taxon>Bacillati</taxon>
        <taxon>Actinomycetota</taxon>
        <taxon>Actinomycetes</taxon>
        <taxon>Micromonosporales</taxon>
        <taxon>Micromonosporaceae</taxon>
        <taxon>Paractinoplanes</taxon>
    </lineage>
</organism>